<proteinExistence type="predicted"/>
<dbReference type="EMBL" id="BART01014460">
    <property type="protein sequence ID" value="GAG88627.1"/>
    <property type="molecule type" value="Genomic_DNA"/>
</dbReference>
<organism evidence="1">
    <name type="scientific">marine sediment metagenome</name>
    <dbReference type="NCBI Taxonomy" id="412755"/>
    <lineage>
        <taxon>unclassified sequences</taxon>
        <taxon>metagenomes</taxon>
        <taxon>ecological metagenomes</taxon>
    </lineage>
</organism>
<evidence type="ECO:0008006" key="2">
    <source>
        <dbReference type="Google" id="ProtNLM"/>
    </source>
</evidence>
<dbReference type="Gene3D" id="3.40.50.970">
    <property type="match status" value="1"/>
</dbReference>
<name>X1C5N0_9ZZZZ</name>
<reference evidence="1" key="1">
    <citation type="journal article" date="2014" name="Front. Microbiol.">
        <title>High frequency of phylogenetically diverse reductive dehalogenase-homologous genes in deep subseafloor sedimentary metagenomes.</title>
        <authorList>
            <person name="Kawai M."/>
            <person name="Futagami T."/>
            <person name="Toyoda A."/>
            <person name="Takaki Y."/>
            <person name="Nishi S."/>
            <person name="Hori S."/>
            <person name="Arai W."/>
            <person name="Tsubouchi T."/>
            <person name="Morono Y."/>
            <person name="Uchiyama I."/>
            <person name="Ito T."/>
            <person name="Fujiyama A."/>
            <person name="Inagaki F."/>
            <person name="Takami H."/>
        </authorList>
    </citation>
    <scope>NUCLEOTIDE SEQUENCE</scope>
    <source>
        <strain evidence="1">Expedition CK06-06</strain>
    </source>
</reference>
<protein>
    <recommendedName>
        <fullName evidence="2">Thiamine pyrophosphate enzyme TPP-binding domain-containing protein</fullName>
    </recommendedName>
</protein>
<gene>
    <name evidence="1" type="ORF">S01H4_28831</name>
</gene>
<comment type="caution">
    <text evidence="1">The sequence shown here is derived from an EMBL/GenBank/DDBJ whole genome shotgun (WGS) entry which is preliminary data.</text>
</comment>
<dbReference type="InterPro" id="IPR029061">
    <property type="entry name" value="THDP-binding"/>
</dbReference>
<evidence type="ECO:0000313" key="1">
    <source>
        <dbReference type="EMBL" id="GAG88627.1"/>
    </source>
</evidence>
<dbReference type="SUPFAM" id="SSF52518">
    <property type="entry name" value="Thiamin diphosphate-binding fold (THDP-binding)"/>
    <property type="match status" value="1"/>
</dbReference>
<sequence length="112" mass="12230">MGLGSLSTISYFRPSNLKILILDNGEYATTGHQATTSGTLNYPALLDGFGLPNIVPILRNDSIENVRDKIQIWLHTSELSVLPALVNAKAPSLSNITLHPEEIAALQRTYKD</sequence>
<accession>X1C5N0</accession>
<dbReference type="AlphaFoldDB" id="X1C5N0"/>